<evidence type="ECO:0000256" key="1">
    <source>
        <dbReference type="SAM" id="MobiDB-lite"/>
    </source>
</evidence>
<reference evidence="2 3" key="1">
    <citation type="journal article" date="2020" name="bioRxiv">
        <title>Sequence and annotation of 42 cannabis genomes reveals extensive copy number variation in cannabinoid synthesis and pathogen resistance genes.</title>
        <authorList>
            <person name="Mckernan K.J."/>
            <person name="Helbert Y."/>
            <person name="Kane L.T."/>
            <person name="Ebling H."/>
            <person name="Zhang L."/>
            <person name="Liu B."/>
            <person name="Eaton Z."/>
            <person name="Mclaughlin S."/>
            <person name="Kingan S."/>
            <person name="Baybayan P."/>
            <person name="Concepcion G."/>
            <person name="Jordan M."/>
            <person name="Riva A."/>
            <person name="Barbazuk W."/>
            <person name="Harkins T."/>
        </authorList>
    </citation>
    <scope>NUCLEOTIDE SEQUENCE [LARGE SCALE GENOMIC DNA]</scope>
    <source>
        <strain evidence="3">cv. Jamaican Lion 4</strain>
        <tissue evidence="2">Leaf</tissue>
    </source>
</reference>
<dbReference type="Proteomes" id="UP000583929">
    <property type="component" value="Unassembled WGS sequence"/>
</dbReference>
<gene>
    <name evidence="2" type="ORF">G4B88_022235</name>
</gene>
<accession>A0A7J6FY17</accession>
<evidence type="ECO:0000313" key="2">
    <source>
        <dbReference type="EMBL" id="KAF4375588.1"/>
    </source>
</evidence>
<protein>
    <submittedName>
        <fullName evidence="2">Uncharacterized protein</fullName>
    </submittedName>
</protein>
<name>A0A7J6FY17_CANSA</name>
<feature type="region of interest" description="Disordered" evidence="1">
    <location>
        <begin position="1"/>
        <end position="23"/>
    </location>
</feature>
<keyword evidence="3" id="KW-1185">Reference proteome</keyword>
<comment type="caution">
    <text evidence="2">The sequence shown here is derived from an EMBL/GenBank/DDBJ whole genome shotgun (WGS) entry which is preliminary data.</text>
</comment>
<dbReference type="AlphaFoldDB" id="A0A7J6FY17"/>
<sequence length="81" mass="8286">MALPWWMPCGQGASGASSSSVPPALEIPSEQNELGTVSFGGPHLNFTQTKPSRGFLGLAGSVAIATVACKTIAISRLTDLV</sequence>
<proteinExistence type="predicted"/>
<evidence type="ECO:0000313" key="3">
    <source>
        <dbReference type="Proteomes" id="UP000583929"/>
    </source>
</evidence>
<dbReference type="EMBL" id="JAATIQ010000162">
    <property type="protein sequence ID" value="KAF4375588.1"/>
    <property type="molecule type" value="Genomic_DNA"/>
</dbReference>
<organism evidence="2 3">
    <name type="scientific">Cannabis sativa</name>
    <name type="common">Hemp</name>
    <name type="synonym">Marijuana</name>
    <dbReference type="NCBI Taxonomy" id="3483"/>
    <lineage>
        <taxon>Eukaryota</taxon>
        <taxon>Viridiplantae</taxon>
        <taxon>Streptophyta</taxon>
        <taxon>Embryophyta</taxon>
        <taxon>Tracheophyta</taxon>
        <taxon>Spermatophyta</taxon>
        <taxon>Magnoliopsida</taxon>
        <taxon>eudicotyledons</taxon>
        <taxon>Gunneridae</taxon>
        <taxon>Pentapetalae</taxon>
        <taxon>rosids</taxon>
        <taxon>fabids</taxon>
        <taxon>Rosales</taxon>
        <taxon>Cannabaceae</taxon>
        <taxon>Cannabis</taxon>
    </lineage>
</organism>